<dbReference type="Proteomes" id="UP000237271">
    <property type="component" value="Unassembled WGS sequence"/>
</dbReference>
<protein>
    <submittedName>
        <fullName evidence="1">Voltage-gated Ion Channel (VIC) Superfamily</fullName>
    </submittedName>
</protein>
<reference evidence="1 2" key="1">
    <citation type="journal article" date="2017" name="Genome Biol. Evol.">
        <title>Phytophthora megakarya and P. palmivora, closely related causal agents of cacao black pod rot, underwent increases in genome sizes and gene numbers by different mechanisms.</title>
        <authorList>
            <person name="Ali S.S."/>
            <person name="Shao J."/>
            <person name="Lary D.J."/>
            <person name="Kronmiller B."/>
            <person name="Shen D."/>
            <person name="Strem M.D."/>
            <person name="Amoako-Attah I."/>
            <person name="Akrofi A.Y."/>
            <person name="Begoude B.A."/>
            <person name="Ten Hoopen G.M."/>
            <person name="Coulibaly K."/>
            <person name="Kebe B.I."/>
            <person name="Melnick R.L."/>
            <person name="Guiltinan M.J."/>
            <person name="Tyler B.M."/>
            <person name="Meinhardt L.W."/>
            <person name="Bailey B.A."/>
        </authorList>
    </citation>
    <scope>NUCLEOTIDE SEQUENCE [LARGE SCALE GENOMIC DNA]</scope>
    <source>
        <strain evidence="2">sbr112.9</strain>
    </source>
</reference>
<gene>
    <name evidence="1" type="ORF">PHPALM_8214</name>
</gene>
<organism evidence="1 2">
    <name type="scientific">Phytophthora palmivora</name>
    <dbReference type="NCBI Taxonomy" id="4796"/>
    <lineage>
        <taxon>Eukaryota</taxon>
        <taxon>Sar</taxon>
        <taxon>Stramenopiles</taxon>
        <taxon>Oomycota</taxon>
        <taxon>Peronosporomycetes</taxon>
        <taxon>Peronosporales</taxon>
        <taxon>Peronosporaceae</taxon>
        <taxon>Phytophthora</taxon>
    </lineage>
</organism>
<evidence type="ECO:0000313" key="2">
    <source>
        <dbReference type="Proteomes" id="UP000237271"/>
    </source>
</evidence>
<evidence type="ECO:0000313" key="1">
    <source>
        <dbReference type="EMBL" id="POM74773.1"/>
    </source>
</evidence>
<name>A0A2P4YAD5_9STRA</name>
<keyword evidence="2" id="KW-1185">Reference proteome</keyword>
<sequence length="99" mass="11556">MDGDPLNAFSKHVEVITASLGATFADMIRLKKMYYRRLRALDQRRQQANRRASNIVMAWKSESGYVAWSEEMQRKCETTMVLLKKMEANLKAINRPRFS</sequence>
<dbReference type="AlphaFoldDB" id="A0A2P4YAD5"/>
<proteinExistence type="predicted"/>
<dbReference type="EMBL" id="NCKW01004452">
    <property type="protein sequence ID" value="POM74773.1"/>
    <property type="molecule type" value="Genomic_DNA"/>
</dbReference>
<dbReference type="OrthoDB" id="73653at2759"/>
<accession>A0A2P4YAD5</accession>
<comment type="caution">
    <text evidence="1">The sequence shown here is derived from an EMBL/GenBank/DDBJ whole genome shotgun (WGS) entry which is preliminary data.</text>
</comment>